<dbReference type="EMBL" id="CP127295">
    <property type="protein sequence ID" value="WIY05585.1"/>
    <property type="molecule type" value="Genomic_DNA"/>
</dbReference>
<dbReference type="KEGG" id="amog:QRX60_17670"/>
<evidence type="ECO:0008006" key="3">
    <source>
        <dbReference type="Google" id="ProtNLM"/>
    </source>
</evidence>
<gene>
    <name evidence="1" type="ORF">QRX60_17670</name>
</gene>
<organism evidence="1 2">
    <name type="scientific">Amycolatopsis mongoliensis</name>
    <dbReference type="NCBI Taxonomy" id="715475"/>
    <lineage>
        <taxon>Bacteria</taxon>
        <taxon>Bacillati</taxon>
        <taxon>Actinomycetota</taxon>
        <taxon>Actinomycetes</taxon>
        <taxon>Pseudonocardiales</taxon>
        <taxon>Pseudonocardiaceae</taxon>
        <taxon>Amycolatopsis</taxon>
    </lineage>
</organism>
<evidence type="ECO:0000313" key="1">
    <source>
        <dbReference type="EMBL" id="WIY05585.1"/>
    </source>
</evidence>
<keyword evidence="2" id="KW-1185">Reference proteome</keyword>
<proteinExistence type="predicted"/>
<dbReference type="Proteomes" id="UP001239397">
    <property type="component" value="Chromosome"/>
</dbReference>
<protein>
    <recommendedName>
        <fullName evidence="3">Resolvase/invertase-type recombinase catalytic domain-containing protein</fullName>
    </recommendedName>
</protein>
<sequence>MAMRQSTSGRAPAGRLLMPATTLLSRNDVATKCLTTPLAYGYMRVPAGLPDRKVRGLEQAVIRYAHSLDLRFVSFFFEFHCGARDGFDELVTELVRTQTRHVVVPSLRHLALNTLLQDAMRERLVLDAGAQVHAMRSRTTE</sequence>
<dbReference type="AlphaFoldDB" id="A0A9Y2JVT4"/>
<name>A0A9Y2JVT4_9PSEU</name>
<accession>A0A9Y2JVT4</accession>
<reference evidence="1 2" key="1">
    <citation type="submission" date="2023-06" db="EMBL/GenBank/DDBJ databases">
        <authorList>
            <person name="Oyuntsetseg B."/>
            <person name="Kim S.B."/>
        </authorList>
    </citation>
    <scope>NUCLEOTIDE SEQUENCE [LARGE SCALE GENOMIC DNA]</scope>
    <source>
        <strain evidence="1 2">4-36</strain>
    </source>
</reference>
<evidence type="ECO:0000313" key="2">
    <source>
        <dbReference type="Proteomes" id="UP001239397"/>
    </source>
</evidence>
<dbReference type="RefSeq" id="WP_286001873.1">
    <property type="nucleotide sequence ID" value="NZ_CP127295.1"/>
</dbReference>